<name>A0A7Z7NF91_XANCH</name>
<evidence type="ECO:0000313" key="2">
    <source>
        <dbReference type="Proteomes" id="UP000234345"/>
    </source>
</evidence>
<accession>A0A7Z7NF91</accession>
<evidence type="ECO:0000313" key="1">
    <source>
        <dbReference type="EMBL" id="SOO22438.1"/>
    </source>
</evidence>
<dbReference type="AlphaFoldDB" id="A0A7Z7NF91"/>
<gene>
    <name evidence="1" type="ORF">XFF6991_150199</name>
</gene>
<dbReference type="Proteomes" id="UP000234345">
    <property type="component" value="Unassembled WGS sequence"/>
</dbReference>
<protein>
    <submittedName>
        <fullName evidence="1">Uncharacterized protein</fullName>
    </submittedName>
</protein>
<dbReference type="EMBL" id="OCZC01000043">
    <property type="protein sequence ID" value="SOO22438.1"/>
    <property type="molecule type" value="Genomic_DNA"/>
</dbReference>
<organism evidence="1 2">
    <name type="scientific">Xanthomonas campestris pv. phaseoli</name>
    <dbReference type="NCBI Taxonomy" id="317013"/>
    <lineage>
        <taxon>Bacteria</taxon>
        <taxon>Pseudomonadati</taxon>
        <taxon>Pseudomonadota</taxon>
        <taxon>Gammaproteobacteria</taxon>
        <taxon>Lysobacterales</taxon>
        <taxon>Lysobacteraceae</taxon>
        <taxon>Xanthomonas</taxon>
    </lineage>
</organism>
<sequence>MQARKRAQPALDRDGTRRWTGATAAANLALLGVSTSSIRRPTQSVTLGTGAIERFHAYFAHSHQGGLDWGKSAAPFTERDSSRQFPMWCVIAFRAAVTIFN</sequence>
<reference evidence="1 2" key="1">
    <citation type="submission" date="2017-10" db="EMBL/GenBank/DDBJ databases">
        <authorList>
            <person name="Regsiter A."/>
            <person name="William W."/>
        </authorList>
    </citation>
    <scope>NUCLEOTIDE SEQUENCE [LARGE SCALE GENOMIC DNA]</scope>
    <source>
        <strain evidence="1 2">CFBP6991</strain>
    </source>
</reference>
<comment type="caution">
    <text evidence="1">The sequence shown here is derived from an EMBL/GenBank/DDBJ whole genome shotgun (WGS) entry which is preliminary data.</text>
</comment>
<proteinExistence type="predicted"/>